<dbReference type="Pfam" id="PF17803">
    <property type="entry name" value="Cadherin_4"/>
    <property type="match status" value="2"/>
</dbReference>
<keyword evidence="3" id="KW-1185">Reference proteome</keyword>
<name>A0ABT4KBL3_9HYPH</name>
<dbReference type="RefSeq" id="WP_269275666.1">
    <property type="nucleotide sequence ID" value="NZ_JAPVOI010000003.1"/>
</dbReference>
<dbReference type="Proteomes" id="UP001079430">
    <property type="component" value="Unassembled WGS sequence"/>
</dbReference>
<comment type="caution">
    <text evidence="2">The sequence shown here is derived from an EMBL/GenBank/DDBJ whole genome shotgun (WGS) entry which is preliminary data.</text>
</comment>
<dbReference type="EMBL" id="JAPVOI010000003">
    <property type="protein sequence ID" value="MCZ4089220.1"/>
    <property type="molecule type" value="Genomic_DNA"/>
</dbReference>
<dbReference type="InterPro" id="IPR013783">
    <property type="entry name" value="Ig-like_fold"/>
</dbReference>
<gene>
    <name evidence="2" type="ORF">O3W52_03830</name>
</gene>
<dbReference type="InterPro" id="IPR010221">
    <property type="entry name" value="VCBS_dom"/>
</dbReference>
<dbReference type="Gene3D" id="2.60.40.10">
    <property type="entry name" value="Immunoglobulins"/>
    <property type="match status" value="1"/>
</dbReference>
<proteinExistence type="predicted"/>
<evidence type="ECO:0000313" key="2">
    <source>
        <dbReference type="EMBL" id="MCZ4089220.1"/>
    </source>
</evidence>
<reference evidence="2" key="1">
    <citation type="submission" date="2022-10" db="EMBL/GenBank/DDBJ databases">
        <title>Whole genome sequencing of three plant growth promoting bacteria isolated from Vachellia tortilis subsp. raddiana in Morocco.</title>
        <authorList>
            <person name="Hnini M."/>
            <person name="Zouagui R."/>
            <person name="Zouagui H."/>
            <person name="Chemao Elfihri M.-W."/>
            <person name="Ibrahimi A."/>
            <person name="Sbabou L."/>
            <person name="Aurag J."/>
        </authorList>
    </citation>
    <scope>NUCLEOTIDE SEQUENCE</scope>
    <source>
        <strain evidence="2">LMR678</strain>
    </source>
</reference>
<organism evidence="2 3">
    <name type="scientific">Sinorhizobium psoraleae</name>
    <dbReference type="NCBI Taxonomy" id="520838"/>
    <lineage>
        <taxon>Bacteria</taxon>
        <taxon>Pseudomonadati</taxon>
        <taxon>Pseudomonadota</taxon>
        <taxon>Alphaproteobacteria</taxon>
        <taxon>Hyphomicrobiales</taxon>
        <taxon>Rhizobiaceae</taxon>
        <taxon>Sinorhizobium/Ensifer group</taxon>
        <taxon>Sinorhizobium</taxon>
    </lineage>
</organism>
<sequence length="599" mass="61608">MTITITGTNDAPVIGATSVITGAVSESGLAADDVTPVTGPLTATGTMVSSDVDTGATATWSGTAAGSYGSFVITAAGVWSYTLDDGLADSLAEGESRTETFVVTVTDDKGATDTQTVTITINGTNDAPVLTVDHTGSVTEDLGVLAGNLSDSGNLSYTDVDITDTHSVTSTLVGAPAWSGGDLSTVLTASQIAELTNNFAIAGSNWTYNVSNALVQFLDSGETISFAYQVTVTDSHGATDTETVTITINGANDAPVVASTCVWLPSDPAQQTPGFGSGYPLQVSVPTDVDGDNVIVTATNAPSGVFYFDGSSYVAVTSATVLYNSTTGVNLLDDLVYRPTATVSDTVVRTLNLQASDGTATTAYSVTINEVPPNRLPATEVTVAEGGSSLNSGRNYSQSVTLGQAFVDGIMANLSGATIKVLTDFQEAPFGTGVPSGERNPTTFNANNAGSQREGELQVELWIGSNKFAIVEDDLSAATFEQSWFYDASSGYMAATVNYANIYLLDSAGVATTTTLAQFLASNPALAGDTWTLNYRDNDGGNYQGRFAKFEFYYNDPGDPGIVVVGDDAKSNLIYGTSGADNLTGGALTTLSSAAAETT</sequence>
<dbReference type="InterPro" id="IPR040853">
    <property type="entry name" value="RapA2_cadherin-like"/>
</dbReference>
<dbReference type="NCBIfam" id="TIGR01965">
    <property type="entry name" value="VCBS_repeat"/>
    <property type="match status" value="2"/>
</dbReference>
<evidence type="ECO:0000313" key="3">
    <source>
        <dbReference type="Proteomes" id="UP001079430"/>
    </source>
</evidence>
<accession>A0ABT4KBL3</accession>
<evidence type="ECO:0000259" key="1">
    <source>
        <dbReference type="Pfam" id="PF17803"/>
    </source>
</evidence>
<feature type="domain" description="RapA2 cadherin-like" evidence="1">
    <location>
        <begin position="115"/>
        <end position="171"/>
    </location>
</feature>
<feature type="domain" description="RapA2 cadherin-like" evidence="1">
    <location>
        <begin position="2"/>
        <end position="81"/>
    </location>
</feature>
<protein>
    <submittedName>
        <fullName evidence="2">VCBS domain-containing protein</fullName>
    </submittedName>
</protein>